<dbReference type="GO" id="GO:0016706">
    <property type="term" value="F:2-oxoglutarate-dependent dioxygenase activity"/>
    <property type="evidence" value="ECO:0007669"/>
    <property type="project" value="UniProtKB-ARBA"/>
</dbReference>
<comment type="caution">
    <text evidence="1">The sequence shown here is derived from an EMBL/GenBank/DDBJ whole genome shotgun (WGS) entry which is preliminary data.</text>
</comment>
<dbReference type="SUPFAM" id="SSF51197">
    <property type="entry name" value="Clavaminate synthase-like"/>
    <property type="match status" value="1"/>
</dbReference>
<reference evidence="2" key="1">
    <citation type="journal article" date="2020" name="ISME J.">
        <title>Comparative genomics reveals insights into cyanobacterial evolution and habitat adaptation.</title>
        <authorList>
            <person name="Chen M.Y."/>
            <person name="Teng W.K."/>
            <person name="Zhao L."/>
            <person name="Hu C.X."/>
            <person name="Zhou Y.K."/>
            <person name="Han B.P."/>
            <person name="Song L.R."/>
            <person name="Shu W.S."/>
        </authorList>
    </citation>
    <scope>NUCLEOTIDE SEQUENCE [LARGE SCALE GENOMIC DNA]</scope>
    <source>
        <strain evidence="2">FACHB-251</strain>
    </source>
</reference>
<sequence>MQPVEYYQENGYVIFRNLISIDLIDQLLERYSKEIVPSCYPFFRQNTNRYEVNRLNEFGYVEQSFLDIHDYDKFPEFSNIAKEIYCSNSLQDALRQITGSHSFNLMQTMLFDANTETRPHQDWWYLDTVPNGNLIAAWIALEDIDERAGRFYVMPNSIHNPDFHTDTPNLSHSEWLQRIQIYFEANQEDITAPNLQKGDVLFWNSKTIHGALPTRDRCYSRKSLTAHYIPSEYKFGNLFTVKDYIAYQTYKGVNFYRNQPDYSFANAVKYKIKNLAYNSPALLKLMRKLQLGIAKTNYK</sequence>
<keyword evidence="1" id="KW-0223">Dioxygenase</keyword>
<dbReference type="AlphaFoldDB" id="A0A927A3T2"/>
<keyword evidence="1" id="KW-0560">Oxidoreductase</keyword>
<dbReference type="GO" id="GO:0005506">
    <property type="term" value="F:iron ion binding"/>
    <property type="evidence" value="ECO:0007669"/>
    <property type="project" value="UniProtKB-ARBA"/>
</dbReference>
<organism evidence="1 2">
    <name type="scientific">Anabaena sphaerica FACHB-251</name>
    <dbReference type="NCBI Taxonomy" id="2692883"/>
    <lineage>
        <taxon>Bacteria</taxon>
        <taxon>Bacillati</taxon>
        <taxon>Cyanobacteriota</taxon>
        <taxon>Cyanophyceae</taxon>
        <taxon>Nostocales</taxon>
        <taxon>Nostocaceae</taxon>
        <taxon>Anabaena</taxon>
    </lineage>
</organism>
<keyword evidence="2" id="KW-1185">Reference proteome</keyword>
<evidence type="ECO:0000313" key="1">
    <source>
        <dbReference type="EMBL" id="MBD2296496.1"/>
    </source>
</evidence>
<proteinExistence type="predicted"/>
<gene>
    <name evidence="1" type="ORF">H6G06_24215</name>
</gene>
<protein>
    <submittedName>
        <fullName evidence="1">Phytanoyl-CoA dioxygenase family protein</fullName>
    </submittedName>
</protein>
<name>A0A927A3T2_9NOST</name>
<dbReference type="InterPro" id="IPR008775">
    <property type="entry name" value="Phytyl_CoA_dOase-like"/>
</dbReference>
<dbReference type="Pfam" id="PF05721">
    <property type="entry name" value="PhyH"/>
    <property type="match status" value="1"/>
</dbReference>
<dbReference type="EMBL" id="JACJQU010000024">
    <property type="protein sequence ID" value="MBD2296496.1"/>
    <property type="molecule type" value="Genomic_DNA"/>
</dbReference>
<dbReference type="Proteomes" id="UP000662185">
    <property type="component" value="Unassembled WGS sequence"/>
</dbReference>
<dbReference type="Gene3D" id="2.60.120.620">
    <property type="entry name" value="q2cbj1_9rhob like domain"/>
    <property type="match status" value="1"/>
</dbReference>
<dbReference type="RefSeq" id="WP_190564616.1">
    <property type="nucleotide sequence ID" value="NZ_JACJQU010000024.1"/>
</dbReference>
<evidence type="ECO:0000313" key="2">
    <source>
        <dbReference type="Proteomes" id="UP000662185"/>
    </source>
</evidence>
<dbReference type="PANTHER" id="PTHR20883">
    <property type="entry name" value="PHYTANOYL-COA DIOXYGENASE DOMAIN CONTAINING 1"/>
    <property type="match status" value="1"/>
</dbReference>
<dbReference type="PANTHER" id="PTHR20883:SF48">
    <property type="entry name" value="ECTOINE DIOXYGENASE"/>
    <property type="match status" value="1"/>
</dbReference>
<accession>A0A927A3T2</accession>